<dbReference type="OMA" id="ACMEESK"/>
<dbReference type="SUPFAM" id="SSF57850">
    <property type="entry name" value="RING/U-box"/>
    <property type="match status" value="1"/>
</dbReference>
<evidence type="ECO:0000256" key="1">
    <source>
        <dbReference type="PROSITE-ProRule" id="PRU00175"/>
    </source>
</evidence>
<dbReference type="GO" id="GO:0008270">
    <property type="term" value="F:zinc ion binding"/>
    <property type="evidence" value="ECO:0007669"/>
    <property type="project" value="UniProtKB-KW"/>
</dbReference>
<dbReference type="PROSITE" id="PS50089">
    <property type="entry name" value="ZF_RING_2"/>
    <property type="match status" value="1"/>
</dbReference>
<keyword evidence="2" id="KW-0175">Coiled coil</keyword>
<keyword evidence="6" id="KW-1185">Reference proteome</keyword>
<name>A0A151TJ17_CAJCA</name>
<sequence>MVKQDSSNLNKKWMVPYRYYSDKGPNPVPNPNADPSSWVLCNEEHLKDIALKYIKIIYKNTVSRLVAMGHNEDVAVKAVLHNGHCYEVRSDLSKGDAMWCLLMSKFHVVKASGIQVPAANQRPPPLTEFGNEGGSSFPLNGLFCGNEMTIQLQREIEFPKRLDLTPGMKSLLKRNVAMFAAGYRTKLKQLNSQKDFTFPGNSTVSKMDSSSVSETVVPGEQASDSQDLNDQDDMNTVLSKFLELKIDIDENLEFVAEDEKEEVIVTLMHQIKDLKKQVKERKDWAHEKAIQAARKLSNDLIELKMSKMEREENKKLTEKETELVLDDPTVTRLSELEDALKKVSGQVDQANAAVRELEMEKAEIKAELEACKLSASESVANCLQVAKREKKCLKKLLAWEKQKAKIQQDISYEKQKILEIQEELAQTKQCAQEAEVMRTEELKAKEEALALIEEERRSKEAVEADNKRTLKALRLKIEIDFQRRKDDLLRLEQEISRLKASARSANLHHQSSTLPTSESKDAEPQRETIAKLLQELDDVKDFSGEVNGYRQCIICGKDEVSAIFLPCAHQVMCASCCKEYGRKGKAVCPCCRVPIEQKIRIFGASS</sequence>
<dbReference type="InterPro" id="IPR001841">
    <property type="entry name" value="Znf_RING"/>
</dbReference>
<feature type="compositionally biased region" description="Low complexity" evidence="3">
    <location>
        <begin position="202"/>
        <end position="216"/>
    </location>
</feature>
<proteinExistence type="predicted"/>
<dbReference type="Gene3D" id="3.30.40.10">
    <property type="entry name" value="Zinc/RING finger domain, C3HC4 (zinc finger)"/>
    <property type="match status" value="1"/>
</dbReference>
<dbReference type="Gramene" id="C.cajan_12974.t">
    <property type="protein sequence ID" value="C.cajan_12974.t"/>
    <property type="gene ID" value="C.cajan_12974"/>
</dbReference>
<dbReference type="PANTHER" id="PTHR46405">
    <property type="entry name" value="OS05G0141500 PROTEIN"/>
    <property type="match status" value="1"/>
</dbReference>
<dbReference type="CDD" id="cd23128">
    <property type="entry name" value="RING-HC_MIP1-like"/>
    <property type="match status" value="1"/>
</dbReference>
<organism evidence="5 6">
    <name type="scientific">Cajanus cajan</name>
    <name type="common">Pigeon pea</name>
    <name type="synonym">Cajanus indicus</name>
    <dbReference type="NCBI Taxonomy" id="3821"/>
    <lineage>
        <taxon>Eukaryota</taxon>
        <taxon>Viridiplantae</taxon>
        <taxon>Streptophyta</taxon>
        <taxon>Embryophyta</taxon>
        <taxon>Tracheophyta</taxon>
        <taxon>Spermatophyta</taxon>
        <taxon>Magnoliopsida</taxon>
        <taxon>eudicotyledons</taxon>
        <taxon>Gunneridae</taxon>
        <taxon>Pentapetalae</taxon>
        <taxon>rosids</taxon>
        <taxon>fabids</taxon>
        <taxon>Fabales</taxon>
        <taxon>Fabaceae</taxon>
        <taxon>Papilionoideae</taxon>
        <taxon>50 kb inversion clade</taxon>
        <taxon>NPAAA clade</taxon>
        <taxon>indigoferoid/millettioid clade</taxon>
        <taxon>Phaseoleae</taxon>
        <taxon>Cajanus</taxon>
    </lineage>
</organism>
<keyword evidence="1" id="KW-0479">Metal-binding</keyword>
<keyword evidence="1" id="KW-0863">Zinc-finger</keyword>
<dbReference type="InterPro" id="IPR013083">
    <property type="entry name" value="Znf_RING/FYVE/PHD"/>
</dbReference>
<evidence type="ECO:0000259" key="4">
    <source>
        <dbReference type="PROSITE" id="PS50089"/>
    </source>
</evidence>
<evidence type="ECO:0000313" key="5">
    <source>
        <dbReference type="EMBL" id="KYP67055.1"/>
    </source>
</evidence>
<evidence type="ECO:0000256" key="3">
    <source>
        <dbReference type="SAM" id="MobiDB-lite"/>
    </source>
</evidence>
<dbReference type="Pfam" id="PF13920">
    <property type="entry name" value="zf-C3HC4_3"/>
    <property type="match status" value="1"/>
</dbReference>
<feature type="region of interest" description="Disordered" evidence="3">
    <location>
        <begin position="502"/>
        <end position="524"/>
    </location>
</feature>
<dbReference type="EMBL" id="CM003608">
    <property type="protein sequence ID" value="KYP67055.1"/>
    <property type="molecule type" value="Genomic_DNA"/>
</dbReference>
<gene>
    <name evidence="5" type="ORF">KK1_013375</name>
</gene>
<keyword evidence="1" id="KW-0862">Zinc</keyword>
<protein>
    <submittedName>
        <fullName evidence="5">MND1-interacting protein 1</fullName>
    </submittedName>
</protein>
<dbReference type="PANTHER" id="PTHR46405:SF3">
    <property type="entry name" value="RING_U-BOX SUPERFAMILY PROTEIN"/>
    <property type="match status" value="1"/>
</dbReference>
<evidence type="ECO:0000313" key="6">
    <source>
        <dbReference type="Proteomes" id="UP000075243"/>
    </source>
</evidence>
<feature type="domain" description="RING-type" evidence="4">
    <location>
        <begin position="552"/>
        <end position="592"/>
    </location>
</feature>
<feature type="compositionally biased region" description="Polar residues" evidence="3">
    <location>
        <begin position="503"/>
        <end position="517"/>
    </location>
</feature>
<evidence type="ECO:0000256" key="2">
    <source>
        <dbReference type="SAM" id="Coils"/>
    </source>
</evidence>
<accession>A0A151TJ17</accession>
<dbReference type="STRING" id="3821.A0A151TJ17"/>
<feature type="region of interest" description="Disordered" evidence="3">
    <location>
        <begin position="201"/>
        <end position="231"/>
    </location>
</feature>
<dbReference type="Proteomes" id="UP000075243">
    <property type="component" value="Chromosome 6"/>
</dbReference>
<feature type="coiled-coil region" evidence="2">
    <location>
        <begin position="333"/>
        <end position="374"/>
    </location>
</feature>
<dbReference type="InterPro" id="IPR046934">
    <property type="entry name" value="PIR2-like"/>
</dbReference>
<reference evidence="5 6" key="1">
    <citation type="journal article" date="2012" name="Nat. Biotechnol.">
        <title>Draft genome sequence of pigeonpea (Cajanus cajan), an orphan legume crop of resource-poor farmers.</title>
        <authorList>
            <person name="Varshney R.K."/>
            <person name="Chen W."/>
            <person name="Li Y."/>
            <person name="Bharti A.K."/>
            <person name="Saxena R.K."/>
            <person name="Schlueter J.A."/>
            <person name="Donoghue M.T."/>
            <person name="Azam S."/>
            <person name="Fan G."/>
            <person name="Whaley A.M."/>
            <person name="Farmer A.D."/>
            <person name="Sheridan J."/>
            <person name="Iwata A."/>
            <person name="Tuteja R."/>
            <person name="Penmetsa R.V."/>
            <person name="Wu W."/>
            <person name="Upadhyaya H.D."/>
            <person name="Yang S.P."/>
            <person name="Shah T."/>
            <person name="Saxena K.B."/>
            <person name="Michael T."/>
            <person name="McCombie W.R."/>
            <person name="Yang B."/>
            <person name="Zhang G."/>
            <person name="Yang H."/>
            <person name="Wang J."/>
            <person name="Spillane C."/>
            <person name="Cook D.R."/>
            <person name="May G.D."/>
            <person name="Xu X."/>
            <person name="Jackson S.A."/>
        </authorList>
    </citation>
    <scope>NUCLEOTIDE SEQUENCE [LARGE SCALE GENOMIC DNA]</scope>
    <source>
        <strain evidence="6">cv. Asha</strain>
    </source>
</reference>
<dbReference type="AlphaFoldDB" id="A0A151TJ17"/>